<dbReference type="RefSeq" id="WP_149528646.1">
    <property type="nucleotide sequence ID" value="NZ_AP018929.1"/>
</dbReference>
<accession>A0A510DWQ7</accession>
<dbReference type="AlphaFoldDB" id="A0A510DWQ7"/>
<dbReference type="GeneID" id="41718338"/>
<dbReference type="PROSITE" id="PS50893">
    <property type="entry name" value="ABC_TRANSPORTER_2"/>
    <property type="match status" value="1"/>
</dbReference>
<dbReference type="EMBL" id="AP018930">
    <property type="protein sequence ID" value="BBG27451.1"/>
    <property type="molecule type" value="Genomic_DNA"/>
</dbReference>
<dbReference type="CDD" id="cd03230">
    <property type="entry name" value="ABC_DR_subfamily_A"/>
    <property type="match status" value="1"/>
</dbReference>
<name>A0A510DWQ7_9CREN</name>
<accession>A0A510E4K9</accession>
<dbReference type="InterPro" id="IPR003439">
    <property type="entry name" value="ABC_transporter-like_ATP-bd"/>
</dbReference>
<dbReference type="Pfam" id="PF00005">
    <property type="entry name" value="ABC_tran"/>
    <property type="match status" value="1"/>
</dbReference>
<evidence type="ECO:0000259" key="3">
    <source>
        <dbReference type="PROSITE" id="PS50893"/>
    </source>
</evidence>
<dbReference type="SMART" id="SM00382">
    <property type="entry name" value="AAA"/>
    <property type="match status" value="1"/>
</dbReference>
<dbReference type="GO" id="GO:0016887">
    <property type="term" value="F:ATP hydrolysis activity"/>
    <property type="evidence" value="ECO:0007669"/>
    <property type="project" value="InterPro"/>
</dbReference>
<reference evidence="4 6" key="2">
    <citation type="journal article" date="2020" name="Int. J. Syst. Evol. Microbiol.">
        <title>Sulfuracidifex tepidarius gen. nov., sp. nov. and transfer of Sulfolobus metallicus Huber and Stetter 1992 to the genus Sulfuracidifex as Sulfuracidifex metallicus comb. nov.</title>
        <authorList>
            <person name="Itoh T."/>
            <person name="Miura T."/>
            <person name="Sakai H.D."/>
            <person name="Kato S."/>
            <person name="Ohkuma M."/>
            <person name="Takashina T."/>
        </authorList>
    </citation>
    <scope>NUCLEOTIDE SEQUENCE [LARGE SCALE GENOMIC DNA]</scope>
    <source>
        <strain evidence="4 6">IC-006</strain>
        <strain evidence="5">IC-007</strain>
    </source>
</reference>
<dbReference type="SUPFAM" id="SSF52540">
    <property type="entry name" value="P-loop containing nucleoside triphosphate hydrolases"/>
    <property type="match status" value="1"/>
</dbReference>
<dbReference type="EMBL" id="AP018929">
    <property type="protein sequence ID" value="BBG24663.1"/>
    <property type="molecule type" value="Genomic_DNA"/>
</dbReference>
<evidence type="ECO:0000313" key="7">
    <source>
        <dbReference type="Proteomes" id="UP000325030"/>
    </source>
</evidence>
<dbReference type="OrthoDB" id="87732at2157"/>
<gene>
    <name evidence="4" type="ORF">IC006_1996</name>
    <name evidence="5" type="ORF">IC007_2004</name>
</gene>
<evidence type="ECO:0000313" key="4">
    <source>
        <dbReference type="EMBL" id="BBG24663.1"/>
    </source>
</evidence>
<dbReference type="InterPro" id="IPR003593">
    <property type="entry name" value="AAA+_ATPase"/>
</dbReference>
<dbReference type="KEGG" id="step:IC006_1996"/>
<dbReference type="Gene3D" id="3.40.50.300">
    <property type="entry name" value="P-loop containing nucleotide triphosphate hydrolases"/>
    <property type="match status" value="1"/>
</dbReference>
<keyword evidence="1" id="KW-0547">Nucleotide-binding</keyword>
<dbReference type="PANTHER" id="PTHR43038">
    <property type="entry name" value="ATP-BINDING CASSETTE, SUB-FAMILY H, MEMBER 1"/>
    <property type="match status" value="1"/>
</dbReference>
<keyword evidence="2 4" id="KW-0067">ATP-binding</keyword>
<protein>
    <submittedName>
        <fullName evidence="4">Trehalose/maltose import ATP-binding protein MalK</fullName>
    </submittedName>
</protein>
<dbReference type="InterPro" id="IPR027417">
    <property type="entry name" value="P-loop_NTPase"/>
</dbReference>
<evidence type="ECO:0000256" key="2">
    <source>
        <dbReference type="ARBA" id="ARBA00022840"/>
    </source>
</evidence>
<organism evidence="4 6">
    <name type="scientific">Sulfuracidifex tepidarius</name>
    <dbReference type="NCBI Taxonomy" id="1294262"/>
    <lineage>
        <taxon>Archaea</taxon>
        <taxon>Thermoproteota</taxon>
        <taxon>Thermoprotei</taxon>
        <taxon>Sulfolobales</taxon>
        <taxon>Sulfolobaceae</taxon>
        <taxon>Sulfuracidifex</taxon>
    </lineage>
</organism>
<reference evidence="7" key="1">
    <citation type="submission" date="2018-09" db="EMBL/GenBank/DDBJ databases">
        <title>Complete Genome Sequencing of Sulfolobus sp. JCM 16834.</title>
        <authorList>
            <person name="Kato S."/>
            <person name="Itoh T."/>
            <person name="Ohkuma M."/>
        </authorList>
    </citation>
    <scope>NUCLEOTIDE SEQUENCE [LARGE SCALE GENOMIC DNA]</scope>
    <source>
        <strain evidence="7">IC-007</strain>
    </source>
</reference>
<dbReference type="Proteomes" id="UP000322983">
    <property type="component" value="Chromosome"/>
</dbReference>
<dbReference type="PANTHER" id="PTHR43038:SF8">
    <property type="entry name" value="ABC-TYPE MULTIDRUG TRANSPORT SYSTEM, ATPASE COMPONENT"/>
    <property type="match status" value="1"/>
</dbReference>
<feature type="domain" description="ABC transporter" evidence="3">
    <location>
        <begin position="4"/>
        <end position="230"/>
    </location>
</feature>
<evidence type="ECO:0000256" key="1">
    <source>
        <dbReference type="ARBA" id="ARBA00022741"/>
    </source>
</evidence>
<evidence type="ECO:0000313" key="6">
    <source>
        <dbReference type="Proteomes" id="UP000322983"/>
    </source>
</evidence>
<dbReference type="GO" id="GO:0005524">
    <property type="term" value="F:ATP binding"/>
    <property type="evidence" value="ECO:0007669"/>
    <property type="project" value="UniProtKB-KW"/>
</dbReference>
<dbReference type="Proteomes" id="UP000325030">
    <property type="component" value="Chromosome"/>
</dbReference>
<evidence type="ECO:0000313" key="5">
    <source>
        <dbReference type="EMBL" id="BBG27451.1"/>
    </source>
</evidence>
<sequence>MLAIDMYDVWKTYRNGTQALKGLNLQVEGGEIFSLLGPNGAGKTTTVKIMSCILKPDKGKIKILDKEIPRNCGEILREVGTMPQEFQGFSDLTVRENIEYFASLYDKDINIDELIDMFELRKYEYKKLRELSGGFKRRVGLASAISGQPKILFLDEPTVGLDPKARRSLWEIIKKLRDKGITIFLTTHYLDEAEKLSDTVVVIYDGKVVRRGKPGEIIDEFKKETLEEAYLELMKNLEGESDG</sequence>
<dbReference type="STRING" id="1294262.GCA_001316085_03100"/>
<keyword evidence="6" id="KW-1185">Reference proteome</keyword>
<proteinExistence type="predicted"/>